<dbReference type="AlphaFoldDB" id="A0A1J4K7H2"/>
<proteinExistence type="predicted"/>
<accession>A0A1J4K7H2</accession>
<comment type="caution">
    <text evidence="2">The sequence shown here is derived from an EMBL/GenBank/DDBJ whole genome shotgun (WGS) entry which is preliminary data.</text>
</comment>
<evidence type="ECO:0000313" key="2">
    <source>
        <dbReference type="EMBL" id="OHT07327.1"/>
    </source>
</evidence>
<keyword evidence="3" id="KW-1185">Reference proteome</keyword>
<dbReference type="GeneID" id="94838485"/>
<gene>
    <name evidence="2" type="ORF">TRFO_24484</name>
</gene>
<dbReference type="RefSeq" id="XP_068360463.1">
    <property type="nucleotide sequence ID" value="XM_068503781.1"/>
</dbReference>
<name>A0A1J4K7H2_9EUKA</name>
<dbReference type="EMBL" id="MLAK01000700">
    <property type="protein sequence ID" value="OHT07327.1"/>
    <property type="molecule type" value="Genomic_DNA"/>
</dbReference>
<organism evidence="2 3">
    <name type="scientific">Tritrichomonas foetus</name>
    <dbReference type="NCBI Taxonomy" id="1144522"/>
    <lineage>
        <taxon>Eukaryota</taxon>
        <taxon>Metamonada</taxon>
        <taxon>Parabasalia</taxon>
        <taxon>Tritrichomonadida</taxon>
        <taxon>Tritrichomonadidae</taxon>
        <taxon>Tritrichomonas</taxon>
    </lineage>
</organism>
<sequence>MVGRCNMLSLAVRNINRGWMRCWQPIDSIKNKTPFVPSGYVPLPQVREAPLEENLGVYPEENPGENPEKNPEYPWDANEAPELTLSEPNKQALSTAMGIVEYEQEEKEKFLDQLIEYIVYHIRYIYTPKDSEEKIHVIGKLFINIEEVPAKNNVLLKDEYPAYQSFFLDQTTTTDPTLKIKTSMLNLNTYSIHLNREIIDRNGKSIL</sequence>
<reference evidence="2" key="1">
    <citation type="submission" date="2016-10" db="EMBL/GenBank/DDBJ databases">
        <authorList>
            <person name="Benchimol M."/>
            <person name="Almeida L.G."/>
            <person name="Vasconcelos A.T."/>
            <person name="Perreira-Neves A."/>
            <person name="Rosa I.A."/>
            <person name="Tasca T."/>
            <person name="Bogo M.R."/>
            <person name="de Souza W."/>
        </authorList>
    </citation>
    <scope>NUCLEOTIDE SEQUENCE [LARGE SCALE GENOMIC DNA]</scope>
    <source>
        <strain evidence="2">K</strain>
    </source>
</reference>
<evidence type="ECO:0000256" key="1">
    <source>
        <dbReference type="SAM" id="MobiDB-lite"/>
    </source>
</evidence>
<dbReference type="Proteomes" id="UP000179807">
    <property type="component" value="Unassembled WGS sequence"/>
</dbReference>
<dbReference type="VEuPathDB" id="TrichDB:TRFO_24484"/>
<feature type="region of interest" description="Disordered" evidence="1">
    <location>
        <begin position="56"/>
        <end position="76"/>
    </location>
</feature>
<protein>
    <submittedName>
        <fullName evidence="2">Uncharacterized protein</fullName>
    </submittedName>
</protein>
<evidence type="ECO:0000313" key="3">
    <source>
        <dbReference type="Proteomes" id="UP000179807"/>
    </source>
</evidence>